<dbReference type="AlphaFoldDB" id="A0A142EL99"/>
<feature type="domain" description="Cyclic nucleotide-binding" evidence="1">
    <location>
        <begin position="25"/>
        <end position="145"/>
    </location>
</feature>
<name>A0A142EL99_9BACT</name>
<reference evidence="2 3" key="2">
    <citation type="journal article" date="2016" name="Genome Announc.">
        <title>Complete Genome Sequence of Algoriphagus sp. Strain M8-2, Isolated from a Brackish Lake.</title>
        <authorList>
            <person name="Muraguchi Y."/>
            <person name="Kushimoto K."/>
            <person name="Ohtsubo Y."/>
            <person name="Suzuki T."/>
            <person name="Dohra H."/>
            <person name="Kimbara K."/>
            <person name="Shintani M."/>
        </authorList>
    </citation>
    <scope>NUCLEOTIDE SEQUENCE [LARGE SCALE GENOMIC DNA]</scope>
    <source>
        <strain evidence="2 3">M8-2</strain>
    </source>
</reference>
<dbReference type="Gene3D" id="2.60.120.10">
    <property type="entry name" value="Jelly Rolls"/>
    <property type="match status" value="1"/>
</dbReference>
<dbReference type="PANTHER" id="PTHR23011">
    <property type="entry name" value="CYCLIC NUCLEOTIDE-BINDING DOMAIN CONTAINING PROTEIN"/>
    <property type="match status" value="1"/>
</dbReference>
<evidence type="ECO:0000313" key="2">
    <source>
        <dbReference type="EMBL" id="AMQ55904.1"/>
    </source>
</evidence>
<keyword evidence="3" id="KW-1185">Reference proteome</keyword>
<dbReference type="PANTHER" id="PTHR23011:SF28">
    <property type="entry name" value="CYCLIC NUCLEOTIDE-BINDING DOMAIN CONTAINING PROTEIN"/>
    <property type="match status" value="1"/>
</dbReference>
<organism evidence="2 3">
    <name type="scientific">Algoriphagus sanaruensis</name>
    <dbReference type="NCBI Taxonomy" id="1727163"/>
    <lineage>
        <taxon>Bacteria</taxon>
        <taxon>Pseudomonadati</taxon>
        <taxon>Bacteroidota</taxon>
        <taxon>Cytophagia</taxon>
        <taxon>Cytophagales</taxon>
        <taxon>Cyclobacteriaceae</taxon>
        <taxon>Algoriphagus</taxon>
    </lineage>
</organism>
<dbReference type="PROSITE" id="PS50042">
    <property type="entry name" value="CNMP_BINDING_3"/>
    <property type="match status" value="1"/>
</dbReference>
<dbReference type="STRING" id="1727163.AO498_05735"/>
<dbReference type="OrthoDB" id="1523752at2"/>
<reference evidence="3" key="1">
    <citation type="submission" date="2015-09" db="EMBL/GenBank/DDBJ databases">
        <title>Complete sequence of Algoriphagus sp. M8-2.</title>
        <authorList>
            <person name="Shintani M."/>
        </authorList>
    </citation>
    <scope>NUCLEOTIDE SEQUENCE [LARGE SCALE GENOMIC DNA]</scope>
    <source>
        <strain evidence="3">M8-2</strain>
    </source>
</reference>
<dbReference type="Pfam" id="PF00027">
    <property type="entry name" value="cNMP_binding"/>
    <property type="match status" value="1"/>
</dbReference>
<accession>A0A142EL99</accession>
<dbReference type="EMBL" id="CP012836">
    <property type="protein sequence ID" value="AMQ55904.1"/>
    <property type="molecule type" value="Genomic_DNA"/>
</dbReference>
<dbReference type="Proteomes" id="UP000073816">
    <property type="component" value="Chromosome"/>
</dbReference>
<dbReference type="InterPro" id="IPR018490">
    <property type="entry name" value="cNMP-bd_dom_sf"/>
</dbReference>
<dbReference type="SUPFAM" id="SSF51206">
    <property type="entry name" value="cAMP-binding domain-like"/>
    <property type="match status" value="1"/>
</dbReference>
<evidence type="ECO:0000259" key="1">
    <source>
        <dbReference type="PROSITE" id="PS50042"/>
    </source>
</evidence>
<dbReference type="SMART" id="SM00100">
    <property type="entry name" value="cNMP"/>
    <property type="match status" value="1"/>
</dbReference>
<dbReference type="KEGG" id="alm:AO498_05735"/>
<dbReference type="InterPro" id="IPR000595">
    <property type="entry name" value="cNMP-bd_dom"/>
</dbReference>
<sequence length="171" mass="20285">MRNPFSKTYEPEEIKMFDFLQGIKFFERLRMKELANFLPAMHVRKYVRDEVVFFSKDPSQALYLLKKGQVNLTIDVRDNFETILEVNRGEAFGENSLLENAKRTYTAIITSDEAELIVIPHFAIQEIFDSNPKIKAKMMTSLAEYYNTNNQRLFRSYRESFGFFSLRQMFE</sequence>
<evidence type="ECO:0000313" key="3">
    <source>
        <dbReference type="Proteomes" id="UP000073816"/>
    </source>
</evidence>
<gene>
    <name evidence="2" type="ORF">AO498_05735</name>
</gene>
<proteinExistence type="predicted"/>
<protein>
    <submittedName>
        <fullName evidence="2">Cyclic nucleotide-binding protein</fullName>
    </submittedName>
</protein>
<dbReference type="InterPro" id="IPR014710">
    <property type="entry name" value="RmlC-like_jellyroll"/>
</dbReference>
<dbReference type="PATRIC" id="fig|1727163.4.peg.1191"/>
<dbReference type="CDD" id="cd00038">
    <property type="entry name" value="CAP_ED"/>
    <property type="match status" value="1"/>
</dbReference>
<dbReference type="RefSeq" id="WP_067544647.1">
    <property type="nucleotide sequence ID" value="NZ_CP012836.1"/>
</dbReference>